<keyword evidence="6 7" id="KW-0472">Membrane</keyword>
<evidence type="ECO:0000313" key="9">
    <source>
        <dbReference type="Proteomes" id="UP000593567"/>
    </source>
</evidence>
<dbReference type="GO" id="GO:0072657">
    <property type="term" value="P:protein localization to membrane"/>
    <property type="evidence" value="ECO:0007669"/>
    <property type="project" value="TreeGrafter"/>
</dbReference>
<dbReference type="GO" id="GO:0016020">
    <property type="term" value="C:membrane"/>
    <property type="evidence" value="ECO:0007669"/>
    <property type="project" value="UniProtKB-SubCell"/>
</dbReference>
<feature type="transmembrane region" description="Helical" evidence="7">
    <location>
        <begin position="326"/>
        <end position="348"/>
    </location>
</feature>
<dbReference type="PANTHER" id="PTHR10766">
    <property type="entry name" value="TRANSMEMBRANE 9 SUPERFAMILY PROTEIN"/>
    <property type="match status" value="1"/>
</dbReference>
<keyword evidence="3 7" id="KW-0812">Transmembrane</keyword>
<protein>
    <recommendedName>
        <fullName evidence="7">Transmembrane 9 superfamily member</fullName>
    </recommendedName>
</protein>
<feature type="transmembrane region" description="Helical" evidence="7">
    <location>
        <begin position="617"/>
        <end position="636"/>
    </location>
</feature>
<dbReference type="SUPFAM" id="SSF103473">
    <property type="entry name" value="MFS general substrate transporter"/>
    <property type="match status" value="1"/>
</dbReference>
<comment type="similarity">
    <text evidence="2 7">Belongs to the nonaspanin (TM9SF) (TC 9.A.2) family.</text>
</comment>
<feature type="transmembrane region" description="Helical" evidence="7">
    <location>
        <begin position="494"/>
        <end position="517"/>
    </location>
</feature>
<organism evidence="8 9">
    <name type="scientific">Bugula neritina</name>
    <name type="common">Brown bryozoan</name>
    <name type="synonym">Sertularia neritina</name>
    <dbReference type="NCBI Taxonomy" id="10212"/>
    <lineage>
        <taxon>Eukaryota</taxon>
        <taxon>Metazoa</taxon>
        <taxon>Spiralia</taxon>
        <taxon>Lophotrochozoa</taxon>
        <taxon>Bryozoa</taxon>
        <taxon>Gymnolaemata</taxon>
        <taxon>Cheilostomatida</taxon>
        <taxon>Flustrina</taxon>
        <taxon>Buguloidea</taxon>
        <taxon>Bugulidae</taxon>
        <taxon>Bugula</taxon>
    </lineage>
</organism>
<evidence type="ECO:0000256" key="3">
    <source>
        <dbReference type="ARBA" id="ARBA00022692"/>
    </source>
</evidence>
<feature type="transmembrane region" description="Helical" evidence="7">
    <location>
        <begin position="579"/>
        <end position="605"/>
    </location>
</feature>
<dbReference type="EMBL" id="VXIV02000188">
    <property type="protein sequence ID" value="KAF6040009.1"/>
    <property type="molecule type" value="Genomic_DNA"/>
</dbReference>
<dbReference type="AlphaFoldDB" id="A0A7J7KP96"/>
<evidence type="ECO:0000256" key="7">
    <source>
        <dbReference type="RuleBase" id="RU363079"/>
    </source>
</evidence>
<feature type="transmembrane region" description="Helical" evidence="7">
    <location>
        <begin position="391"/>
        <end position="415"/>
    </location>
</feature>
<feature type="transmembrane region" description="Helical" evidence="7">
    <location>
        <begin position="648"/>
        <end position="677"/>
    </location>
</feature>
<evidence type="ECO:0000313" key="8">
    <source>
        <dbReference type="EMBL" id="KAF6040009.1"/>
    </source>
</evidence>
<feature type="transmembrane region" description="Helical" evidence="7">
    <location>
        <begin position="548"/>
        <end position="567"/>
    </location>
</feature>
<evidence type="ECO:0000256" key="2">
    <source>
        <dbReference type="ARBA" id="ARBA00005227"/>
    </source>
</evidence>
<dbReference type="PANTHER" id="PTHR10766:SF111">
    <property type="entry name" value="TRANSMEMBRANE 9 SUPERFAMILY MEMBER 2"/>
    <property type="match status" value="1"/>
</dbReference>
<accession>A0A7J7KP96</accession>
<evidence type="ECO:0000256" key="1">
    <source>
        <dbReference type="ARBA" id="ARBA00004141"/>
    </source>
</evidence>
<feature type="chain" id="PRO_5029949763" description="Transmembrane 9 superfamily member" evidence="7">
    <location>
        <begin position="19"/>
        <end position="687"/>
    </location>
</feature>
<feature type="transmembrane region" description="Helical" evidence="7">
    <location>
        <begin position="421"/>
        <end position="446"/>
    </location>
</feature>
<keyword evidence="5 7" id="KW-1133">Transmembrane helix</keyword>
<proteinExistence type="inferred from homology"/>
<keyword evidence="9" id="KW-1185">Reference proteome</keyword>
<evidence type="ECO:0000256" key="6">
    <source>
        <dbReference type="ARBA" id="ARBA00023136"/>
    </source>
</evidence>
<keyword evidence="4 7" id="KW-0732">Signal</keyword>
<gene>
    <name evidence="8" type="ORF">EB796_001696</name>
</gene>
<name>A0A7J7KP96_BUGNE</name>
<comment type="subcellular location">
    <subcellularLocation>
        <location evidence="1">Membrane</location>
        <topology evidence="1">Multi-pass membrane protein</topology>
    </subcellularLocation>
</comment>
<sequence>MLLKASLVFYCAIQIVQTFYLPGLAPNTYCDLDSDGNEIEGCANVIKVYANRLDSEKSVLPFDYRRFPFCEAKGGPRPTENLGQVLFGERLTPAPISLEYRKQVACNVICEKEMIIPGSDKSKNTDKSKMADLKSSQLLMRAIQLNYQQHWIADNLPAVFCYKVQPIKNGPIVTHCDRSFPIGCYVAEKGEQRDFCNSDIGRYTEEKAFYLFNHLDIVITYHPASDKSEWLSTLPDGAKERNPGRIIDIRVTVSSVDQTLKKVKDQPTTCEIYKETPPQFFKRDKGPKTKTVAYSYSVSWVGNETVKWSSRWDYILNSLQEGEIQWFQILNSLVIVIFMSGMIAMILLRTLHRDIARYNMESVEDAQEEFGWKLVHGDVFRPPAKGMLLSVFLGNGVQLFFMTLITLFFACLGFLSPANRGFLMTCAVVCYVLMGTPAGYSSARIYKMFGGEKWKSNVLLTAFLVPGLVFGCFFLLNLVLWGEGSSAAMPFGTLVAILALWFCVSAPLTFIGAYFGFKRSPIENPVRTNQIPRQVPPQSCYTRPLPGVLMGAILPFGCIFLQLYFILNSIWSHHVYYMFGFLFLVFIILIITCSETAILLCYFHLCAEDYNWWWRSFMTTGFTSVYLFLYSIHFFVTKMAISGTASTFLFFGYTVMMVFGFFLITGCMGFFSCFWFVRKIYSVVKVD</sequence>
<dbReference type="OrthoDB" id="1666796at2759"/>
<evidence type="ECO:0000256" key="5">
    <source>
        <dbReference type="ARBA" id="ARBA00022989"/>
    </source>
</evidence>
<dbReference type="InterPro" id="IPR036259">
    <property type="entry name" value="MFS_trans_sf"/>
</dbReference>
<evidence type="ECO:0000256" key="4">
    <source>
        <dbReference type="ARBA" id="ARBA00022729"/>
    </source>
</evidence>
<comment type="caution">
    <text evidence="8">The sequence shown here is derived from an EMBL/GenBank/DDBJ whole genome shotgun (WGS) entry which is preliminary data.</text>
</comment>
<feature type="transmembrane region" description="Helical" evidence="7">
    <location>
        <begin position="458"/>
        <end position="482"/>
    </location>
</feature>
<dbReference type="InterPro" id="IPR004240">
    <property type="entry name" value="EMP70"/>
</dbReference>
<dbReference type="Proteomes" id="UP000593567">
    <property type="component" value="Unassembled WGS sequence"/>
</dbReference>
<reference evidence="8" key="1">
    <citation type="submission" date="2020-06" db="EMBL/GenBank/DDBJ databases">
        <title>Draft genome of Bugula neritina, a colonial animal packing powerful symbionts and potential medicines.</title>
        <authorList>
            <person name="Rayko M."/>
        </authorList>
    </citation>
    <scope>NUCLEOTIDE SEQUENCE [LARGE SCALE GENOMIC DNA]</scope>
    <source>
        <strain evidence="8">Kwan_BN1</strain>
    </source>
</reference>
<dbReference type="GO" id="GO:0005737">
    <property type="term" value="C:cytoplasm"/>
    <property type="evidence" value="ECO:0007669"/>
    <property type="project" value="UniProtKB-ARBA"/>
</dbReference>
<dbReference type="Pfam" id="PF02990">
    <property type="entry name" value="EMP70"/>
    <property type="match status" value="1"/>
</dbReference>
<feature type="signal peptide" evidence="7">
    <location>
        <begin position="1"/>
        <end position="18"/>
    </location>
</feature>